<protein>
    <submittedName>
        <fullName evidence="2">Uncharacterized protein</fullName>
    </submittedName>
</protein>
<organism evidence="2 3">
    <name type="scientific">Lentinula boryana</name>
    <dbReference type="NCBI Taxonomy" id="40481"/>
    <lineage>
        <taxon>Eukaryota</taxon>
        <taxon>Fungi</taxon>
        <taxon>Dikarya</taxon>
        <taxon>Basidiomycota</taxon>
        <taxon>Agaricomycotina</taxon>
        <taxon>Agaricomycetes</taxon>
        <taxon>Agaricomycetidae</taxon>
        <taxon>Agaricales</taxon>
        <taxon>Marasmiineae</taxon>
        <taxon>Omphalotaceae</taxon>
        <taxon>Lentinula</taxon>
    </lineage>
</organism>
<keyword evidence="3" id="KW-1185">Reference proteome</keyword>
<sequence length="431" mass="49163">MQALSSKVPKSVEAQQEKLSSRIDKWRKLQKRYMRTISSHFSSPEQHPPKLVSLLLPSDFTPAERTSLRLLSLATKQVQMVEVALGEIIDTLQMVVKTLTGAYDRKIKHARGKEQNTRSLKQIRGIIKHRDDLIADYARYREVLKGLDSLDCDKWPVLSAKDTFCKSTEQRRTPGDGRVLEGNLWGMTSAGHSSVQADNAGLLIFGTSEPDNDHYGTEDPMLELEGESFFGTRMALHQAKQLKVVHTPQEPPKPSHHPSTYTMEEAEEDPVGVSADGWIWAAGRLSNMNEDEIREWEEISNRVQFFRAEADYETWQEELERKHADFVFLIGSFTKQRDDWAILAKKFSSTPGHVAYAKEHSNMFEALRADAGLKYKRCGIGFLVNTPLGEQLDRRIMAWHAQEEKHFAFDCVPMLQIDGRIVQHSGIQHFM</sequence>
<gene>
    <name evidence="2" type="ORF">F5050DRAFT_1715871</name>
</gene>
<evidence type="ECO:0000313" key="3">
    <source>
        <dbReference type="Proteomes" id="UP001163828"/>
    </source>
</evidence>
<dbReference type="Proteomes" id="UP001163828">
    <property type="component" value="Unassembled WGS sequence"/>
</dbReference>
<reference evidence="2" key="1">
    <citation type="submission" date="2022-08" db="EMBL/GenBank/DDBJ databases">
        <authorList>
            <consortium name="DOE Joint Genome Institute"/>
            <person name="Min B."/>
            <person name="Riley R."/>
            <person name="Sierra-Patev S."/>
            <person name="Naranjo-Ortiz M."/>
            <person name="Looney B."/>
            <person name="Konkel Z."/>
            <person name="Slot J.C."/>
            <person name="Sakamoto Y."/>
            <person name="Steenwyk J.L."/>
            <person name="Rokas A."/>
            <person name="Carro J."/>
            <person name="Camarero S."/>
            <person name="Ferreira P."/>
            <person name="Molpeceres G."/>
            <person name="Ruiz-Duenas F.J."/>
            <person name="Serrano A."/>
            <person name="Henrissat B."/>
            <person name="Drula E."/>
            <person name="Hughes K.W."/>
            <person name="Mata J.L."/>
            <person name="Ishikawa N.K."/>
            <person name="Vargas-Isla R."/>
            <person name="Ushijima S."/>
            <person name="Smith C.A."/>
            <person name="Ahrendt S."/>
            <person name="Andreopoulos W."/>
            <person name="He G."/>
            <person name="Labutti K."/>
            <person name="Lipzen A."/>
            <person name="Ng V."/>
            <person name="Sandor L."/>
            <person name="Barry K."/>
            <person name="Martinez A.T."/>
            <person name="Xiao Y."/>
            <person name="Gibbons J.G."/>
            <person name="Terashima K."/>
            <person name="Hibbett D.S."/>
            <person name="Grigoriev I.V."/>
        </authorList>
    </citation>
    <scope>NUCLEOTIDE SEQUENCE</scope>
    <source>
        <strain evidence="2">TFB10827</strain>
    </source>
</reference>
<name>A0ABQ8PZ29_9AGAR</name>
<proteinExistence type="predicted"/>
<accession>A0ABQ8PZ29</accession>
<comment type="caution">
    <text evidence="2">The sequence shown here is derived from an EMBL/GenBank/DDBJ whole genome shotgun (WGS) entry which is preliminary data.</text>
</comment>
<evidence type="ECO:0000313" key="2">
    <source>
        <dbReference type="EMBL" id="KAJ3991701.1"/>
    </source>
</evidence>
<feature type="region of interest" description="Disordered" evidence="1">
    <location>
        <begin position="245"/>
        <end position="268"/>
    </location>
</feature>
<evidence type="ECO:0000256" key="1">
    <source>
        <dbReference type="SAM" id="MobiDB-lite"/>
    </source>
</evidence>
<dbReference type="EMBL" id="MU790968">
    <property type="protein sequence ID" value="KAJ3991701.1"/>
    <property type="molecule type" value="Genomic_DNA"/>
</dbReference>